<organism evidence="2 3">
    <name type="scientific">Pedobacter chitinilyticus</name>
    <dbReference type="NCBI Taxonomy" id="2233776"/>
    <lineage>
        <taxon>Bacteria</taxon>
        <taxon>Pseudomonadati</taxon>
        <taxon>Bacteroidota</taxon>
        <taxon>Sphingobacteriia</taxon>
        <taxon>Sphingobacteriales</taxon>
        <taxon>Sphingobacteriaceae</taxon>
        <taxon>Pedobacter</taxon>
    </lineage>
</organism>
<protein>
    <submittedName>
        <fullName evidence="2">TfoX family protein</fullName>
    </submittedName>
</protein>
<feature type="domain" description="TfoX N-terminal" evidence="1">
    <location>
        <begin position="22"/>
        <end position="104"/>
    </location>
</feature>
<proteinExistence type="predicted"/>
<evidence type="ECO:0000313" key="3">
    <source>
        <dbReference type="Proteomes" id="UP000284120"/>
    </source>
</evidence>
<dbReference type="EMBL" id="SAYW01000003">
    <property type="protein sequence ID" value="RWU07819.1"/>
    <property type="molecule type" value="Genomic_DNA"/>
</dbReference>
<dbReference type="Proteomes" id="UP000284120">
    <property type="component" value="Unassembled WGS sequence"/>
</dbReference>
<accession>A0A443YVD3</accession>
<dbReference type="SUPFAM" id="SSF159894">
    <property type="entry name" value="YgaC/TfoX-N like"/>
    <property type="match status" value="1"/>
</dbReference>
<reference evidence="2 3" key="1">
    <citation type="submission" date="2018-06" db="EMBL/GenBank/DDBJ databases">
        <title>Pedobacter endophyticus sp. nov., an endophytic bacterium isolated from a leaf of Triticum aestivum.</title>
        <authorList>
            <person name="Zhang L."/>
        </authorList>
    </citation>
    <scope>NUCLEOTIDE SEQUENCE [LARGE SCALE GENOMIC DNA]</scope>
    <source>
        <strain evidence="2 3">CM134L-2</strain>
    </source>
</reference>
<dbReference type="OrthoDB" id="214902at2"/>
<evidence type="ECO:0000313" key="2">
    <source>
        <dbReference type="EMBL" id="RWU07819.1"/>
    </source>
</evidence>
<keyword evidence="3" id="KW-1185">Reference proteome</keyword>
<name>A0A443YVD3_9SPHI</name>
<dbReference type="AlphaFoldDB" id="A0A443YVD3"/>
<evidence type="ECO:0000259" key="1">
    <source>
        <dbReference type="Pfam" id="PF04993"/>
    </source>
</evidence>
<sequence>MAYSIELADRIREHLAAIPNLKIEEKRMFSGLAFMVNDKMCINVSGENLMCRFEPNLLEELAEKRGFLPMIMKGKQMAGYCYVEPEGFSRKEDFEFWLNLCLDFNDRAKSSK</sequence>
<dbReference type="InterPro" id="IPR007076">
    <property type="entry name" value="TfoX_N"/>
</dbReference>
<gene>
    <name evidence="2" type="ORF">DPV69_10415</name>
</gene>
<comment type="caution">
    <text evidence="2">The sequence shown here is derived from an EMBL/GenBank/DDBJ whole genome shotgun (WGS) entry which is preliminary data.</text>
</comment>
<dbReference type="Gene3D" id="3.30.1460.30">
    <property type="entry name" value="YgaC/TfoX-N like chaperone"/>
    <property type="match status" value="1"/>
</dbReference>
<dbReference type="Pfam" id="PF04993">
    <property type="entry name" value="TfoX_N"/>
    <property type="match status" value="1"/>
</dbReference>
<dbReference type="RefSeq" id="WP_113647726.1">
    <property type="nucleotide sequence ID" value="NZ_QMHN01000003.1"/>
</dbReference>